<dbReference type="RefSeq" id="WP_067450558.1">
    <property type="nucleotide sequence ID" value="NZ_SMFR01000001.1"/>
</dbReference>
<dbReference type="EMBL" id="SMFR01000001">
    <property type="protein sequence ID" value="TCJ99583.1"/>
    <property type="molecule type" value="Genomic_DNA"/>
</dbReference>
<evidence type="ECO:0000256" key="1">
    <source>
        <dbReference type="SAM" id="Phobius"/>
    </source>
</evidence>
<keyword evidence="1" id="KW-0812">Transmembrane</keyword>
<dbReference type="STRING" id="1210063.GCA_001612665_03061"/>
<dbReference type="OrthoDB" id="5117676at2"/>
<protein>
    <submittedName>
        <fullName evidence="2">Uncharacterized protein</fullName>
    </submittedName>
</protein>
<gene>
    <name evidence="2" type="ORF">DFR71_0564</name>
</gene>
<dbReference type="Proteomes" id="UP000294856">
    <property type="component" value="Unassembled WGS sequence"/>
</dbReference>
<organism evidence="2 3">
    <name type="scientific">Nocardia alba</name>
    <dbReference type="NCBI Taxonomy" id="225051"/>
    <lineage>
        <taxon>Bacteria</taxon>
        <taxon>Bacillati</taxon>
        <taxon>Actinomycetota</taxon>
        <taxon>Actinomycetes</taxon>
        <taxon>Mycobacteriales</taxon>
        <taxon>Nocardiaceae</taxon>
        <taxon>Nocardia</taxon>
    </lineage>
</organism>
<name>A0A4R1FX16_9NOCA</name>
<sequence>MGTPAQAEAVSSAEVFDPGDRWVPVDRRWWGMDRRTLLPALIVLALAFLQGVVLPRIDDAIPVTNVTTAGDVIALKGGFTFTADAGWSLEQGELVGDEPSGQGYPDSAVLTRGGTQFTVRTGTFAGDSAALLDQIEQTQRRLGSALTATGDPVAVTTLSGESGVMTRYAAPQMDGVLAAFVVDGTGAEIIAVGPEQVGQDILTDVGAMIATLAHTGKASS</sequence>
<accession>A0A4R1FX16</accession>
<keyword evidence="1" id="KW-1133">Transmembrane helix</keyword>
<evidence type="ECO:0000313" key="3">
    <source>
        <dbReference type="Proteomes" id="UP000294856"/>
    </source>
</evidence>
<feature type="transmembrane region" description="Helical" evidence="1">
    <location>
        <begin position="37"/>
        <end position="57"/>
    </location>
</feature>
<comment type="caution">
    <text evidence="2">The sequence shown here is derived from an EMBL/GenBank/DDBJ whole genome shotgun (WGS) entry which is preliminary data.</text>
</comment>
<evidence type="ECO:0000313" key="2">
    <source>
        <dbReference type="EMBL" id="TCJ99583.1"/>
    </source>
</evidence>
<keyword evidence="1" id="KW-0472">Membrane</keyword>
<proteinExistence type="predicted"/>
<dbReference type="AlphaFoldDB" id="A0A4R1FX16"/>
<reference evidence="2 3" key="1">
    <citation type="submission" date="2019-03" db="EMBL/GenBank/DDBJ databases">
        <title>Genomic Encyclopedia of Type Strains, Phase IV (KMG-IV): sequencing the most valuable type-strain genomes for metagenomic binning, comparative biology and taxonomic classification.</title>
        <authorList>
            <person name="Goeker M."/>
        </authorList>
    </citation>
    <scope>NUCLEOTIDE SEQUENCE [LARGE SCALE GENOMIC DNA]</scope>
    <source>
        <strain evidence="2 3">DSM 44684</strain>
    </source>
</reference>
<keyword evidence="3" id="KW-1185">Reference proteome</keyword>